<protein>
    <submittedName>
        <fullName evidence="2">Uncharacterized protein</fullName>
    </submittedName>
</protein>
<dbReference type="EMBL" id="FQVT01000001">
    <property type="protein sequence ID" value="SHF55315.1"/>
    <property type="molecule type" value="Genomic_DNA"/>
</dbReference>
<dbReference type="InterPro" id="IPR018247">
    <property type="entry name" value="EF_Hand_1_Ca_BS"/>
</dbReference>
<evidence type="ECO:0000313" key="2">
    <source>
        <dbReference type="EMBL" id="SHF55315.1"/>
    </source>
</evidence>
<dbReference type="OrthoDB" id="1159446at2"/>
<feature type="region of interest" description="Disordered" evidence="1">
    <location>
        <begin position="146"/>
        <end position="205"/>
    </location>
</feature>
<sequence>MMKKIFAALLFTFVLHSCDDGDITVTSFDFEDSNLQLCEIGDKKVIYVVKNQDVYESMSLELKDEALRDKLDDKILTTDVSEPIEIALNENNRLVYRIYDGEVPSNYFCNAVPPASPRVKEEYISAGGTVKITTVYNDLAPDADADGDGISNADEGMDLNGDNHLDTDGDGIPDHLDIDDDNDNVETKAERTAEPNDPKVGDYLDTDEDGIPDYLDPDDDGDGVLTRHEVREENVKRAIEENNNDLLSPKLLSQSADGRANYLVPELNEVSYEHELQLDHHITRTYRSNVQIINFNLIRQDGSGEDISFQTTYNLGRYETGGIFFEQLTKRQQEAQDNEEDEDADEDEESDEETSS</sequence>
<organism evidence="2 3">
    <name type="scientific">Salegentibacter echinorum</name>
    <dbReference type="NCBI Taxonomy" id="1073325"/>
    <lineage>
        <taxon>Bacteria</taxon>
        <taxon>Pseudomonadati</taxon>
        <taxon>Bacteroidota</taxon>
        <taxon>Flavobacteriia</taxon>
        <taxon>Flavobacteriales</taxon>
        <taxon>Flavobacteriaceae</taxon>
        <taxon>Salegentibacter</taxon>
    </lineage>
</organism>
<dbReference type="STRING" id="1073325.SAMN05444483_101567"/>
<evidence type="ECO:0000256" key="1">
    <source>
        <dbReference type="SAM" id="MobiDB-lite"/>
    </source>
</evidence>
<evidence type="ECO:0000313" key="3">
    <source>
        <dbReference type="Proteomes" id="UP000183945"/>
    </source>
</evidence>
<keyword evidence="3" id="KW-1185">Reference proteome</keyword>
<gene>
    <name evidence="2" type="ORF">SAMN05444483_101567</name>
</gene>
<dbReference type="AlphaFoldDB" id="A0A1M5CKK7"/>
<name>A0A1M5CKK7_SALEC</name>
<accession>A0A1M5CKK7</accession>
<feature type="compositionally biased region" description="Basic and acidic residues" evidence="1">
    <location>
        <begin position="185"/>
        <end position="202"/>
    </location>
</feature>
<dbReference type="Proteomes" id="UP000183945">
    <property type="component" value="Unassembled WGS sequence"/>
</dbReference>
<dbReference type="RefSeq" id="WP_072876459.1">
    <property type="nucleotide sequence ID" value="NZ_FQVT01000001.1"/>
</dbReference>
<reference evidence="3" key="1">
    <citation type="submission" date="2016-11" db="EMBL/GenBank/DDBJ databases">
        <authorList>
            <person name="Varghese N."/>
            <person name="Submissions S."/>
        </authorList>
    </citation>
    <scope>NUCLEOTIDE SEQUENCE [LARGE SCALE GENOMIC DNA]</scope>
    <source>
        <strain evidence="3">DSM 24579</strain>
    </source>
</reference>
<dbReference type="Gene3D" id="4.10.1080.10">
    <property type="entry name" value="TSP type-3 repeat"/>
    <property type="match status" value="1"/>
</dbReference>
<feature type="compositionally biased region" description="Basic and acidic residues" evidence="1">
    <location>
        <begin position="161"/>
        <end position="176"/>
    </location>
</feature>
<dbReference type="SUPFAM" id="SSF103647">
    <property type="entry name" value="TSP type-3 repeat"/>
    <property type="match status" value="1"/>
</dbReference>
<feature type="compositionally biased region" description="Acidic residues" evidence="1">
    <location>
        <begin position="336"/>
        <end position="356"/>
    </location>
</feature>
<feature type="region of interest" description="Disordered" evidence="1">
    <location>
        <begin position="328"/>
        <end position="356"/>
    </location>
</feature>
<dbReference type="InterPro" id="IPR028974">
    <property type="entry name" value="TSP_type-3_rpt"/>
</dbReference>
<dbReference type="PROSITE" id="PS00018">
    <property type="entry name" value="EF_HAND_1"/>
    <property type="match status" value="1"/>
</dbReference>
<proteinExistence type="predicted"/>
<dbReference type="GO" id="GO:0005509">
    <property type="term" value="F:calcium ion binding"/>
    <property type="evidence" value="ECO:0007669"/>
    <property type="project" value="InterPro"/>
</dbReference>